<keyword evidence="6 7" id="KW-0472">Membrane</keyword>
<feature type="transmembrane region" description="Helical" evidence="7">
    <location>
        <begin position="66"/>
        <end position="88"/>
    </location>
</feature>
<dbReference type="Proteomes" id="UP000004835">
    <property type="component" value="Unassembled WGS sequence"/>
</dbReference>
<reference evidence="9 10" key="1">
    <citation type="submission" date="2011-01" db="EMBL/GenBank/DDBJ databases">
        <authorList>
            <person name="Muzny D."/>
            <person name="Qin X."/>
            <person name="Deng J."/>
            <person name="Jiang H."/>
            <person name="Liu Y."/>
            <person name="Qu J."/>
            <person name="Song X.-Z."/>
            <person name="Zhang L."/>
            <person name="Thornton R."/>
            <person name="Coyle M."/>
            <person name="Francisco L."/>
            <person name="Jackson L."/>
            <person name="Javaid M."/>
            <person name="Korchina V."/>
            <person name="Kovar C."/>
            <person name="Mata R."/>
            <person name="Mathew T."/>
            <person name="Ngo R."/>
            <person name="Nguyen L."/>
            <person name="Nguyen N."/>
            <person name="Okwuonu G."/>
            <person name="Ongeri F."/>
            <person name="Pham C."/>
            <person name="Simmons D."/>
            <person name="Wilczek-Boney K."/>
            <person name="Hale W."/>
            <person name="Jakkamsetti A."/>
            <person name="Pham P."/>
            <person name="Ruth R."/>
            <person name="San Lucas F."/>
            <person name="Warren J."/>
            <person name="Zhang J."/>
            <person name="Zhao Z."/>
            <person name="Zhou C."/>
            <person name="Zhu D."/>
            <person name="Lee S."/>
            <person name="Bess C."/>
            <person name="Blankenburg K."/>
            <person name="Forbes L."/>
            <person name="Fu Q."/>
            <person name="Gubbala S."/>
            <person name="Hirani K."/>
            <person name="Jayaseelan J.C."/>
            <person name="Lara F."/>
            <person name="Munidasa M."/>
            <person name="Palculict T."/>
            <person name="Patil S."/>
            <person name="Pu L.-L."/>
            <person name="Saada N."/>
            <person name="Tang L."/>
            <person name="Weissenberger G."/>
            <person name="Zhu Y."/>
            <person name="Hemphill L."/>
            <person name="Shang Y."/>
            <person name="Youmans B."/>
            <person name="Ayvaz T."/>
            <person name="Ross M."/>
            <person name="Santibanez J."/>
            <person name="Aqrawi P."/>
            <person name="Gross S."/>
            <person name="Joshi V."/>
            <person name="Fowler G."/>
            <person name="Nazareth L."/>
            <person name="Reid J."/>
            <person name="Worley K."/>
            <person name="Petrosino J."/>
            <person name="Highlander S."/>
            <person name="Gibbs R."/>
        </authorList>
    </citation>
    <scope>NUCLEOTIDE SEQUENCE [LARGE SCALE GENOMIC DNA]</scope>
    <source>
        <strain evidence="9 10">ATCC 12755</strain>
    </source>
</reference>
<comment type="subcellular location">
    <subcellularLocation>
        <location evidence="1">Cell membrane</location>
        <topology evidence="1">Multi-pass membrane protein</topology>
    </subcellularLocation>
</comment>
<dbReference type="PANTHER" id="PTHR23514">
    <property type="entry name" value="BYPASS OF STOP CODON PROTEIN 6"/>
    <property type="match status" value="1"/>
</dbReference>
<proteinExistence type="inferred from homology"/>
<dbReference type="GO" id="GO:0022857">
    <property type="term" value="F:transmembrane transporter activity"/>
    <property type="evidence" value="ECO:0007669"/>
    <property type="project" value="InterPro"/>
</dbReference>
<feature type="transmembrane region" description="Helical" evidence="7">
    <location>
        <begin position="272"/>
        <end position="289"/>
    </location>
</feature>
<comment type="similarity">
    <text evidence="2">Belongs to the major facilitator superfamily.</text>
</comment>
<evidence type="ECO:0000256" key="1">
    <source>
        <dbReference type="ARBA" id="ARBA00004651"/>
    </source>
</evidence>
<feature type="transmembrane region" description="Helical" evidence="7">
    <location>
        <begin position="124"/>
        <end position="144"/>
    </location>
</feature>
<keyword evidence="5 7" id="KW-1133">Transmembrane helix</keyword>
<gene>
    <name evidence="9" type="ORF">HMPREF9087_1761</name>
</gene>
<dbReference type="HOGENOM" id="CLU_677758_0_0_9"/>
<accession>F0EK19</accession>
<evidence type="ECO:0000256" key="3">
    <source>
        <dbReference type="ARBA" id="ARBA00022448"/>
    </source>
</evidence>
<dbReference type="AlphaFoldDB" id="F0EK19"/>
<evidence type="ECO:0000313" key="10">
    <source>
        <dbReference type="Proteomes" id="UP000004835"/>
    </source>
</evidence>
<feature type="transmembrane region" description="Helical" evidence="7">
    <location>
        <begin position="387"/>
        <end position="409"/>
    </location>
</feature>
<feature type="domain" description="Major facilitator superfamily (MFS) profile" evidence="8">
    <location>
        <begin position="30"/>
        <end position="413"/>
    </location>
</feature>
<dbReference type="InterPro" id="IPR011701">
    <property type="entry name" value="MFS"/>
</dbReference>
<dbReference type="EMBL" id="AEWT01000013">
    <property type="protein sequence ID" value="EGC69477.1"/>
    <property type="molecule type" value="Genomic_DNA"/>
</dbReference>
<name>F0EK19_ENTCA</name>
<evidence type="ECO:0000256" key="6">
    <source>
        <dbReference type="ARBA" id="ARBA00023136"/>
    </source>
</evidence>
<dbReference type="GO" id="GO:0005886">
    <property type="term" value="C:plasma membrane"/>
    <property type="evidence" value="ECO:0007669"/>
    <property type="project" value="UniProtKB-SubCell"/>
</dbReference>
<feature type="transmembrane region" description="Helical" evidence="7">
    <location>
        <begin position="165"/>
        <end position="185"/>
    </location>
</feature>
<dbReference type="InterPro" id="IPR020846">
    <property type="entry name" value="MFS_dom"/>
</dbReference>
<dbReference type="PANTHER" id="PTHR23514:SF3">
    <property type="entry name" value="BYPASS OF STOP CODON PROTEIN 6"/>
    <property type="match status" value="1"/>
</dbReference>
<protein>
    <submittedName>
        <fullName evidence="9">Transporter, major facilitator family protein</fullName>
    </submittedName>
</protein>
<dbReference type="InterPro" id="IPR036259">
    <property type="entry name" value="MFS_trans_sf"/>
</dbReference>
<feature type="transmembrane region" description="Helical" evidence="7">
    <location>
        <begin position="31"/>
        <end position="54"/>
    </location>
</feature>
<evidence type="ECO:0000259" key="8">
    <source>
        <dbReference type="PROSITE" id="PS50850"/>
    </source>
</evidence>
<feature type="transmembrane region" description="Helical" evidence="7">
    <location>
        <begin position="358"/>
        <end position="381"/>
    </location>
</feature>
<dbReference type="InterPro" id="IPR051788">
    <property type="entry name" value="MFS_Transporter"/>
</dbReference>
<organism evidence="9 10">
    <name type="scientific">Enterococcus casseliflavus ATCC 12755</name>
    <dbReference type="NCBI Taxonomy" id="888066"/>
    <lineage>
        <taxon>Bacteria</taxon>
        <taxon>Bacillati</taxon>
        <taxon>Bacillota</taxon>
        <taxon>Bacilli</taxon>
        <taxon>Lactobacillales</taxon>
        <taxon>Enterococcaceae</taxon>
        <taxon>Enterococcus</taxon>
    </lineage>
</organism>
<comment type="caution">
    <text evidence="9">The sequence shown here is derived from an EMBL/GenBank/DDBJ whole genome shotgun (WGS) entry which is preliminary data.</text>
</comment>
<sequence>MFYPWFPTDWTWYTDKTSKGEVKMKSYRSTIAACFVGYIVQAVINNFVPLLFLTFQSQYQLPISQITLLVSFNFLTQLAVDFAAIFFVDRIGYRISIVAAHFFAAIGLIGLAIFPLWFPTPFSGLLAAVLLYAIGGGLLEVLVSPIVEACPTEHKEKTMSMLHSFYCWGYVGVVLFSTAFFMVFGIQQWPILAIVWALIPLVNLFFFTKVPLAPIVAEGERGLTTRQLFSLKSFWLFLVMMVCAGASEQAVSQWASTFAEQGLGVSKTLGDLAGPMVFALMMGISRLLYGKFGERIDLKRFMFLSVLLCLLAYMMIGFASLPLIGFLGCGLSGFAVGIMWPGVFSLSAQYIRNGGTALFAYLALAGDLGCSIGPAVVGSIVEWTGQQLQVGILGAIIFPIILLAGIYLVQQMHKKRQLPLLVFQESTKE</sequence>
<feature type="transmembrane region" description="Helical" evidence="7">
    <location>
        <begin position="233"/>
        <end position="252"/>
    </location>
</feature>
<evidence type="ECO:0000256" key="7">
    <source>
        <dbReference type="SAM" id="Phobius"/>
    </source>
</evidence>
<evidence type="ECO:0000256" key="2">
    <source>
        <dbReference type="ARBA" id="ARBA00008335"/>
    </source>
</evidence>
<dbReference type="SUPFAM" id="SSF103473">
    <property type="entry name" value="MFS general substrate transporter"/>
    <property type="match status" value="1"/>
</dbReference>
<feature type="transmembrane region" description="Helical" evidence="7">
    <location>
        <begin position="301"/>
        <end position="318"/>
    </location>
</feature>
<feature type="transmembrane region" description="Helical" evidence="7">
    <location>
        <begin position="95"/>
        <end position="118"/>
    </location>
</feature>
<dbReference type="Gene3D" id="1.20.1250.20">
    <property type="entry name" value="MFS general substrate transporter like domains"/>
    <property type="match status" value="2"/>
</dbReference>
<feature type="transmembrane region" description="Helical" evidence="7">
    <location>
        <begin position="324"/>
        <end position="346"/>
    </location>
</feature>
<keyword evidence="4 7" id="KW-0812">Transmembrane</keyword>
<evidence type="ECO:0000256" key="5">
    <source>
        <dbReference type="ARBA" id="ARBA00022989"/>
    </source>
</evidence>
<dbReference type="PROSITE" id="PS50850">
    <property type="entry name" value="MFS"/>
    <property type="match status" value="1"/>
</dbReference>
<evidence type="ECO:0000256" key="4">
    <source>
        <dbReference type="ARBA" id="ARBA00022692"/>
    </source>
</evidence>
<feature type="transmembrane region" description="Helical" evidence="7">
    <location>
        <begin position="191"/>
        <end position="212"/>
    </location>
</feature>
<dbReference type="Pfam" id="PF07690">
    <property type="entry name" value="MFS_1"/>
    <property type="match status" value="1"/>
</dbReference>
<keyword evidence="3" id="KW-0813">Transport</keyword>
<evidence type="ECO:0000313" key="9">
    <source>
        <dbReference type="EMBL" id="EGC69477.1"/>
    </source>
</evidence>